<organism evidence="3 4">
    <name type="scientific">Chrysophaeum taylorii</name>
    <dbReference type="NCBI Taxonomy" id="2483200"/>
    <lineage>
        <taxon>Eukaryota</taxon>
        <taxon>Sar</taxon>
        <taxon>Stramenopiles</taxon>
        <taxon>Ochrophyta</taxon>
        <taxon>Pelagophyceae</taxon>
        <taxon>Pelagomonadales</taxon>
        <taxon>Pelagomonadaceae</taxon>
        <taxon>Chrysophaeum</taxon>
    </lineage>
</organism>
<feature type="compositionally biased region" description="Acidic residues" evidence="1">
    <location>
        <begin position="16"/>
        <end position="26"/>
    </location>
</feature>
<reference evidence="3" key="1">
    <citation type="submission" date="2023-01" db="EMBL/GenBank/DDBJ databases">
        <title>Metagenome sequencing of chrysophaentin producing Chrysophaeum taylorii.</title>
        <authorList>
            <person name="Davison J."/>
            <person name="Bewley C."/>
        </authorList>
    </citation>
    <scope>NUCLEOTIDE SEQUENCE</scope>
    <source>
        <strain evidence="3">NIES-1699</strain>
    </source>
</reference>
<dbReference type="InterPro" id="IPR002190">
    <property type="entry name" value="MHD_dom"/>
</dbReference>
<dbReference type="Proteomes" id="UP001230188">
    <property type="component" value="Unassembled WGS sequence"/>
</dbReference>
<dbReference type="InterPro" id="IPR041898">
    <property type="entry name" value="MAGE_WH1"/>
</dbReference>
<evidence type="ECO:0000256" key="1">
    <source>
        <dbReference type="SAM" id="MobiDB-lite"/>
    </source>
</evidence>
<feature type="region of interest" description="Disordered" evidence="1">
    <location>
        <begin position="1"/>
        <end position="88"/>
    </location>
</feature>
<dbReference type="Gene3D" id="1.10.10.1210">
    <property type="entry name" value="MAGE homology domain, winged helix WH2 motif"/>
    <property type="match status" value="1"/>
</dbReference>
<protein>
    <recommendedName>
        <fullName evidence="2">MAGE domain-containing protein</fullName>
    </recommendedName>
</protein>
<evidence type="ECO:0000313" key="4">
    <source>
        <dbReference type="Proteomes" id="UP001230188"/>
    </source>
</evidence>
<evidence type="ECO:0000259" key="2">
    <source>
        <dbReference type="SMART" id="SM01373"/>
    </source>
</evidence>
<keyword evidence="4" id="KW-1185">Reference proteome</keyword>
<dbReference type="PANTHER" id="PTHR11736:SF14">
    <property type="entry name" value="NSE3 HOMOLOG, SMC5-SMC6 COMPLEX COMPONENT"/>
    <property type="match status" value="1"/>
</dbReference>
<dbReference type="InterPro" id="IPR037445">
    <property type="entry name" value="MAGE"/>
</dbReference>
<dbReference type="EMBL" id="JAQMWT010000590">
    <property type="protein sequence ID" value="KAJ8599063.1"/>
    <property type="molecule type" value="Genomic_DNA"/>
</dbReference>
<proteinExistence type="predicted"/>
<comment type="caution">
    <text evidence="3">The sequence shown here is derived from an EMBL/GenBank/DDBJ whole genome shotgun (WGS) entry which is preliminary data.</text>
</comment>
<name>A0AAD7U8K7_9STRA</name>
<dbReference type="Gene3D" id="1.10.10.1200">
    <property type="entry name" value="MAGE homology domain, winged helix WH1 motif"/>
    <property type="match status" value="1"/>
</dbReference>
<dbReference type="GO" id="GO:0005634">
    <property type="term" value="C:nucleus"/>
    <property type="evidence" value="ECO:0007669"/>
    <property type="project" value="TreeGrafter"/>
</dbReference>
<feature type="domain" description="MAGE" evidence="2">
    <location>
        <begin position="139"/>
        <end position="324"/>
    </location>
</feature>
<sequence length="368" mass="42095">MPSRRGSRKKEVVEEHSEEEDSEEEEVGRKRGGKNKNKNKNGEALIDTEEYEKREEEPRRRKKKVVTSKKRRPPPDTTGVGGDAKRRNEARKFKFYRDAQGQWVTDPADSTMTIEATDKETERAAKLAPDEVKKLVNKMVRYLLLRGSKKLPIIRPKLNDVMGDYKKTKLLNFVLGEAQKVLRSVWGYDLVKAPARDGKEFPGQLKDEWFLVFKSDLRSIDHGETVSMDLDDAEARERGLLMVVFSAVVAGGGRVSEKDLYKLLHEVDPNIEHRKKIVPGLGNVVEIIDKFVKDHHYLLKTAEDQTVYFELGPRALVEVGRFQMIQFQADALGEKVHSSIIKELEDHATPDDDDDDDQNNQENTKPSQ</sequence>
<feature type="compositionally biased region" description="Basic residues" evidence="1">
    <location>
        <begin position="60"/>
        <end position="72"/>
    </location>
</feature>
<dbReference type="SMART" id="SM01373">
    <property type="entry name" value="MAGE"/>
    <property type="match status" value="1"/>
</dbReference>
<feature type="compositionally biased region" description="Basic residues" evidence="1">
    <location>
        <begin position="30"/>
        <end position="39"/>
    </location>
</feature>
<evidence type="ECO:0000313" key="3">
    <source>
        <dbReference type="EMBL" id="KAJ8599063.1"/>
    </source>
</evidence>
<accession>A0AAD7U8K7</accession>
<dbReference type="Pfam" id="PF01454">
    <property type="entry name" value="MAGE"/>
    <property type="match status" value="1"/>
</dbReference>
<feature type="region of interest" description="Disordered" evidence="1">
    <location>
        <begin position="342"/>
        <end position="368"/>
    </location>
</feature>
<gene>
    <name evidence="3" type="ORF">CTAYLR_007610</name>
</gene>
<dbReference type="InterPro" id="IPR041899">
    <property type="entry name" value="MAGE_WH2"/>
</dbReference>
<dbReference type="AlphaFoldDB" id="A0AAD7U8K7"/>
<dbReference type="PANTHER" id="PTHR11736">
    <property type="entry name" value="MELANOMA-ASSOCIATED ANTIGEN MAGE ANTIGEN"/>
    <property type="match status" value="1"/>
</dbReference>